<keyword evidence="3 6" id="KW-0812">Transmembrane</keyword>
<organism evidence="7 8">
    <name type="scientific">Taxus chinensis</name>
    <name type="common">Chinese yew</name>
    <name type="synonym">Taxus wallichiana var. chinensis</name>
    <dbReference type="NCBI Taxonomy" id="29808"/>
    <lineage>
        <taxon>Eukaryota</taxon>
        <taxon>Viridiplantae</taxon>
        <taxon>Streptophyta</taxon>
        <taxon>Embryophyta</taxon>
        <taxon>Tracheophyta</taxon>
        <taxon>Spermatophyta</taxon>
        <taxon>Pinopsida</taxon>
        <taxon>Pinidae</taxon>
        <taxon>Conifers II</taxon>
        <taxon>Cupressales</taxon>
        <taxon>Taxaceae</taxon>
        <taxon>Taxus</taxon>
    </lineage>
</organism>
<dbReference type="PANTHER" id="PTHR31621:SF66">
    <property type="entry name" value="PROTEIN DMP2"/>
    <property type="match status" value="1"/>
</dbReference>
<keyword evidence="8" id="KW-1185">Reference proteome</keyword>
<feature type="transmembrane region" description="Helical" evidence="6">
    <location>
        <begin position="181"/>
        <end position="199"/>
    </location>
</feature>
<feature type="non-terminal residue" evidence="7">
    <location>
        <position position="1"/>
    </location>
</feature>
<evidence type="ECO:0000256" key="1">
    <source>
        <dbReference type="ARBA" id="ARBA00004141"/>
    </source>
</evidence>
<comment type="similarity">
    <text evidence="2">Belongs to the plant DMP1 protein family.</text>
</comment>
<dbReference type="EMBL" id="JAHRHJ020000008">
    <property type="protein sequence ID" value="KAH9306283.1"/>
    <property type="molecule type" value="Genomic_DNA"/>
</dbReference>
<comment type="caution">
    <text evidence="7">The sequence shown here is derived from an EMBL/GenBank/DDBJ whole genome shotgun (WGS) entry which is preliminary data.</text>
</comment>
<keyword evidence="5 6" id="KW-0472">Membrane</keyword>
<dbReference type="GO" id="GO:0010256">
    <property type="term" value="P:endomembrane system organization"/>
    <property type="evidence" value="ECO:0007669"/>
    <property type="project" value="TreeGrafter"/>
</dbReference>
<dbReference type="Pfam" id="PF05078">
    <property type="entry name" value="DUF679"/>
    <property type="match status" value="1"/>
</dbReference>
<protein>
    <submittedName>
        <fullName evidence="7">Uncharacterized protein</fullName>
    </submittedName>
</protein>
<dbReference type="PANTHER" id="PTHR31621">
    <property type="entry name" value="PROTEIN DMP3"/>
    <property type="match status" value="1"/>
</dbReference>
<evidence type="ECO:0000313" key="8">
    <source>
        <dbReference type="Proteomes" id="UP000824469"/>
    </source>
</evidence>
<dbReference type="Proteomes" id="UP000824469">
    <property type="component" value="Unassembled WGS sequence"/>
</dbReference>
<dbReference type="InterPro" id="IPR007770">
    <property type="entry name" value="DMP"/>
</dbReference>
<dbReference type="GO" id="GO:0016020">
    <property type="term" value="C:membrane"/>
    <property type="evidence" value="ECO:0007669"/>
    <property type="project" value="UniProtKB-SubCell"/>
</dbReference>
<accession>A0AA38FMY6</accession>
<keyword evidence="4 6" id="KW-1133">Transmembrane helix</keyword>
<name>A0AA38FMY6_TAXCH</name>
<reference evidence="7 8" key="1">
    <citation type="journal article" date="2021" name="Nat. Plants">
        <title>The Taxus genome provides insights into paclitaxel biosynthesis.</title>
        <authorList>
            <person name="Xiong X."/>
            <person name="Gou J."/>
            <person name="Liao Q."/>
            <person name="Li Y."/>
            <person name="Zhou Q."/>
            <person name="Bi G."/>
            <person name="Li C."/>
            <person name="Du R."/>
            <person name="Wang X."/>
            <person name="Sun T."/>
            <person name="Guo L."/>
            <person name="Liang H."/>
            <person name="Lu P."/>
            <person name="Wu Y."/>
            <person name="Zhang Z."/>
            <person name="Ro D.K."/>
            <person name="Shang Y."/>
            <person name="Huang S."/>
            <person name="Yan J."/>
        </authorList>
    </citation>
    <scope>NUCLEOTIDE SEQUENCE [LARGE SCALE GENOMIC DNA]</scope>
    <source>
        <strain evidence="7">Ta-2019</strain>
    </source>
</reference>
<feature type="transmembrane region" description="Helical" evidence="6">
    <location>
        <begin position="84"/>
        <end position="103"/>
    </location>
</feature>
<dbReference type="AlphaFoldDB" id="A0AA38FMY6"/>
<evidence type="ECO:0000256" key="2">
    <source>
        <dbReference type="ARBA" id="ARBA00008707"/>
    </source>
</evidence>
<dbReference type="GO" id="GO:0005737">
    <property type="term" value="C:cytoplasm"/>
    <property type="evidence" value="ECO:0007669"/>
    <property type="project" value="UniProtKB-ARBA"/>
</dbReference>
<evidence type="ECO:0000313" key="7">
    <source>
        <dbReference type="EMBL" id="KAH9306283.1"/>
    </source>
</evidence>
<comment type="subcellular location">
    <subcellularLocation>
        <location evidence="1">Membrane</location>
        <topology evidence="1">Multi-pass membrane protein</topology>
    </subcellularLocation>
</comment>
<gene>
    <name evidence="7" type="ORF">KI387_010687</name>
</gene>
<dbReference type="OMA" id="PCNESEY"/>
<evidence type="ECO:0000256" key="4">
    <source>
        <dbReference type="ARBA" id="ARBA00022989"/>
    </source>
</evidence>
<evidence type="ECO:0000256" key="6">
    <source>
        <dbReference type="SAM" id="Phobius"/>
    </source>
</evidence>
<evidence type="ECO:0000256" key="3">
    <source>
        <dbReference type="ARBA" id="ARBA00022692"/>
    </source>
</evidence>
<evidence type="ECO:0000256" key="5">
    <source>
        <dbReference type="ARBA" id="ARBA00023136"/>
    </source>
</evidence>
<proteinExistence type="inferred from homology"/>
<sequence>LQINLTSINNMSQSESTVMKPNGDILLPLYSTKKTSSTSSGLVNTALSSVSNIAKILPTGILFVFQALSNLLSNNGVCQKSDKIFVGVMVGILGIACFILSLIDTFTDDSTGEVHYGIATINGIATGTKNKPCNESEYRIKLKDFVHAAVAVLVFAVMALTDQNVVQCLYPSEENNIKKMYQALLVAVGAASGAIFVKFPSKRQGISSPVRTP</sequence>